<dbReference type="OrthoDB" id="2143962at2"/>
<accession>G2KTP4</accession>
<evidence type="ECO:0000313" key="2">
    <source>
        <dbReference type="Proteomes" id="UP000001285"/>
    </source>
</evidence>
<dbReference type="RefSeq" id="WP_014082005.1">
    <property type="nucleotide sequence ID" value="NC_015978.1"/>
</dbReference>
<sequence length="102" mass="12567">MNDFKKIHDFLKDNYENGNFHEPDYHYEYSYQDQKKYYLNDVRNMSDFELGYQQAQSDYRYGYQIKYYPVSLIKIINEILDNRLTEIVDFMIGYNQAKKDLK</sequence>
<proteinExistence type="predicted"/>
<protein>
    <submittedName>
        <fullName evidence="1">Uncharacterized protein</fullName>
    </submittedName>
</protein>
<dbReference type="HOGENOM" id="CLU_154500_0_0_9"/>
<name>G2KTP4_FRUST</name>
<gene>
    <name evidence="1" type="ordered locus">LSA_07310</name>
</gene>
<dbReference type="eggNOG" id="ENOG5030APP">
    <property type="taxonomic scope" value="Bacteria"/>
</dbReference>
<reference evidence="1 2" key="1">
    <citation type="journal article" date="2011" name="Microb. Cell Fact.">
        <title>Genomic analysis reveals Lactobacillus sanfranciscensis as stable element in traditional sourdoughs.</title>
        <authorList>
            <person name="Vogel R.F."/>
            <person name="Pavlovic M."/>
            <person name="Ehrmann M.A."/>
            <person name="Wiezer A."/>
            <person name="Liesegang H."/>
            <person name="Offschanka S."/>
            <person name="Voget S."/>
            <person name="Angelov A."/>
            <person name="Bocker G."/>
            <person name="Liebl W."/>
        </authorList>
    </citation>
    <scope>NUCLEOTIDE SEQUENCE [LARGE SCALE GENOMIC DNA]</scope>
    <source>
        <strain evidence="1 2">TMW 1.1304</strain>
    </source>
</reference>
<keyword evidence="2" id="KW-1185">Reference proteome</keyword>
<evidence type="ECO:0000313" key="1">
    <source>
        <dbReference type="EMBL" id="AEN99147.1"/>
    </source>
</evidence>
<dbReference type="KEGG" id="lsn:LSA_07310"/>
<dbReference type="AlphaFoldDB" id="G2KTP4"/>
<organism evidence="1 2">
    <name type="scientific">Fructilactobacillus sanfranciscensis (strain TMW 1.1304)</name>
    <name type="common">Lactobacillus sanfranciscensis</name>
    <dbReference type="NCBI Taxonomy" id="714313"/>
    <lineage>
        <taxon>Bacteria</taxon>
        <taxon>Bacillati</taxon>
        <taxon>Bacillota</taxon>
        <taxon>Bacilli</taxon>
        <taxon>Lactobacillales</taxon>
        <taxon>Lactobacillaceae</taxon>
        <taxon>Fructilactobacillus</taxon>
    </lineage>
</organism>
<dbReference type="EMBL" id="CP002461">
    <property type="protein sequence ID" value="AEN99147.1"/>
    <property type="molecule type" value="Genomic_DNA"/>
</dbReference>
<dbReference type="Proteomes" id="UP000001285">
    <property type="component" value="Chromosome"/>
</dbReference>